<organism evidence="2 3">
    <name type="scientific">Theileria orientalis</name>
    <dbReference type="NCBI Taxonomy" id="68886"/>
    <lineage>
        <taxon>Eukaryota</taxon>
        <taxon>Sar</taxon>
        <taxon>Alveolata</taxon>
        <taxon>Apicomplexa</taxon>
        <taxon>Aconoidasida</taxon>
        <taxon>Piroplasmida</taxon>
        <taxon>Theileriidae</taxon>
        <taxon>Theileria</taxon>
    </lineage>
</organism>
<sequence length="1131" mass="130707">MLLGIYSASTSNVDVTLNLSRPSTIHFRVEPRPESHYELLKFLPNQSYKIAAIVDSAIDIWKKQGEAILESVDVYYKKYVPQIISLNFLKCGERYSEHYGRDNGTFSKVEQCIFELLVFLDNFMDSILFLDVERGFSYSYFYWKEVEIEGKQFIEYYPKKSLELAKFTCGKDSLVKGPEGKILKKILRRQVNKNEELLQMVIRDSVKGKYTKCYHMRNNIVQPVSLSTFKRLCEPLPRSIDKNVPNLSHLPDIHDKLPEDYQSDDETETKEPQVNPEDSSQKVSTSSEPPTMAEAIHTEIKKRYNNDGTRRLSATNSPKTPMVDVIRNQIEMSTLSAKERARERAAQKAIKNMALPSLLPTVSVTPARSQTPERQKRSERLDTSKSFLRSRVLDVERSQSSYIPIAPEEPDQPPKPNESLVLETEEEHISSETLHDFMAEQEKSEHTLTDPFYEVITERTHEPLEKEPLHEPVVSKESSEDLGTEQSQDLLVSPKCSSSKKAPKNDSGTQSKQSESVTLKESYVLPEDIQSIPDKYFESNIIYEKEKWPSPDTLKEIFEEVYLEEESKRPEGLHDFLTEYLGKDDLAKDDLEKPVMDSEGTETVAETEIDYPELGKVEEEQSSDPRDCESEVKNTMDVYPQVLEVIESQAKPGYEEKIEGSDQERTEESQFVDSIEIALYLDADDDEESFQIFKQERKNGFCVKVYKPKFKLVAVKNTLPLWVADMSEVKCIDAELHKYYEEPWAVKLNIETAEGLKISRFFNPSRYSEISEDEHSKLVYELSRKAEKPEPTGLTLNLAYPDQPHVLVNLITNEYNSPYVIYSPLKGYSFTSVYLNQKLVWKASQRYPFADSVIYYTHLGRPAYAILNIPESSLFIKEITIDLLTMKKVTNLSQTQLNYLLEFNDLPRQLDFNLADPIDTVQYKVSKVHFKGFMVRTFSADTRRVTMIYDGERPVTPANIIPFRDFKVYYFKNLPVFILTDPYLGPGYFKRTSSGWTSSTMTEVNADLEAIRLDLEDTSIHPRTFISLDYDLARDKNFLVEMGRRRRVPYKSFVPVMGNIISRIFCSWGFLLSERERKRSSGVTFFLKDSRPYKAELLINARAGLKKMVFKVLEHESRQWTEVDESVFLKY</sequence>
<dbReference type="Proteomes" id="UP000244811">
    <property type="component" value="Chromosome 3"/>
</dbReference>
<feature type="region of interest" description="Disordered" evidence="1">
    <location>
        <begin position="399"/>
        <end position="430"/>
    </location>
</feature>
<proteinExistence type="predicted"/>
<dbReference type="InterPro" id="IPR007480">
    <property type="entry name" value="DUF529"/>
</dbReference>
<feature type="region of interest" description="Disordered" evidence="1">
    <location>
        <begin position="461"/>
        <end position="525"/>
    </location>
</feature>
<protein>
    <submittedName>
        <fullName evidence="2">Uncharacterized protein</fullName>
    </submittedName>
</protein>
<feature type="compositionally biased region" description="Polar residues" evidence="1">
    <location>
        <begin position="361"/>
        <end position="370"/>
    </location>
</feature>
<feature type="region of interest" description="Disordered" evidence="1">
    <location>
        <begin position="240"/>
        <end position="291"/>
    </location>
</feature>
<evidence type="ECO:0000256" key="1">
    <source>
        <dbReference type="SAM" id="MobiDB-lite"/>
    </source>
</evidence>
<evidence type="ECO:0000313" key="3">
    <source>
        <dbReference type="Proteomes" id="UP000244811"/>
    </source>
</evidence>
<feature type="compositionally biased region" description="Basic and acidic residues" evidence="1">
    <location>
        <begin position="461"/>
        <end position="479"/>
    </location>
</feature>
<dbReference type="Pfam" id="PF04385">
    <property type="entry name" value="FAINT"/>
    <property type="match status" value="1"/>
</dbReference>
<evidence type="ECO:0000313" key="2">
    <source>
        <dbReference type="EMBL" id="UKK01381.2"/>
    </source>
</evidence>
<reference evidence="2" key="1">
    <citation type="submission" date="2022-07" db="EMBL/GenBank/DDBJ databases">
        <title>Evaluation of T. orientalis genome assembly methods using nanopore sequencing and analysis of variation between genomes.</title>
        <authorList>
            <person name="Yam J."/>
            <person name="Micallef M.L."/>
            <person name="Liu M."/>
            <person name="Djordjevic S.P."/>
            <person name="Bogema D.R."/>
            <person name="Jenkins C."/>
        </authorList>
    </citation>
    <scope>NUCLEOTIDE SEQUENCE</scope>
    <source>
        <strain evidence="2">Goon Nure</strain>
    </source>
</reference>
<feature type="compositionally biased region" description="Polar residues" evidence="1">
    <location>
        <begin position="276"/>
        <end position="289"/>
    </location>
</feature>
<dbReference type="EMBL" id="CP056070">
    <property type="protein sequence ID" value="UKK01381.2"/>
    <property type="molecule type" value="Genomic_DNA"/>
</dbReference>
<gene>
    <name evidence="2" type="ORF">MACK_002194</name>
</gene>
<feature type="region of interest" description="Disordered" evidence="1">
    <location>
        <begin position="361"/>
        <end position="385"/>
    </location>
</feature>
<feature type="compositionally biased region" description="Polar residues" evidence="1">
    <location>
        <begin position="506"/>
        <end position="519"/>
    </location>
</feature>
<accession>A0A976MBQ5</accession>
<dbReference type="AlphaFoldDB" id="A0A976MBQ5"/>
<name>A0A976MBQ5_THEOR</name>
<feature type="compositionally biased region" description="Basic and acidic residues" evidence="1">
    <location>
        <begin position="371"/>
        <end position="383"/>
    </location>
</feature>